<dbReference type="InterPro" id="IPR012347">
    <property type="entry name" value="Ferritin-like"/>
</dbReference>
<organism evidence="2 3">
    <name type="scientific">Clostridium aminobutyricum</name>
    <dbReference type="NCBI Taxonomy" id="33953"/>
    <lineage>
        <taxon>Bacteria</taxon>
        <taxon>Bacillati</taxon>
        <taxon>Bacillota</taxon>
        <taxon>Clostridia</taxon>
        <taxon>Eubacteriales</taxon>
        <taxon>Clostridiaceae</taxon>
        <taxon>Clostridium</taxon>
    </lineage>
</organism>
<feature type="domain" description="Rubrerythrin diiron-binding" evidence="1">
    <location>
        <begin position="2"/>
        <end position="133"/>
    </location>
</feature>
<dbReference type="CDD" id="cd01045">
    <property type="entry name" value="Ferritin_like_AB"/>
    <property type="match status" value="1"/>
</dbReference>
<gene>
    <name evidence="2" type="ORF">JYB65_09510</name>
</gene>
<evidence type="ECO:0000259" key="1">
    <source>
        <dbReference type="Pfam" id="PF02915"/>
    </source>
</evidence>
<dbReference type="GO" id="GO:0016491">
    <property type="term" value="F:oxidoreductase activity"/>
    <property type="evidence" value="ECO:0007669"/>
    <property type="project" value="InterPro"/>
</dbReference>
<dbReference type="PANTHER" id="PTHR33531">
    <property type="entry name" value="RUBRERYTHRIN SUBFAMILY"/>
    <property type="match status" value="1"/>
</dbReference>
<dbReference type="SUPFAM" id="SSF47240">
    <property type="entry name" value="Ferritin-like"/>
    <property type="match status" value="1"/>
</dbReference>
<name>A0A939D9C6_CLOAM</name>
<keyword evidence="3" id="KW-1185">Reference proteome</keyword>
<dbReference type="InterPro" id="IPR003251">
    <property type="entry name" value="Rr_diiron-bd_dom"/>
</dbReference>
<dbReference type="Proteomes" id="UP000664545">
    <property type="component" value="Unassembled WGS sequence"/>
</dbReference>
<dbReference type="AlphaFoldDB" id="A0A939D9C6"/>
<sequence length="161" mass="19042">MELLELALSMENDLKEFYQKQAKLNEGNRLKAAFILLAKEEEKHAEIIKSYSKDIILPLPDSHIIADIQTIFNEMKDFRVEIKELPDQLDVYRMALEKEEQSVKFYQDLHDKASEEQSKTVFGYLIEQEKKHCIIVEELIKMASRPEEWIESAEFGLREEY</sequence>
<dbReference type="EMBL" id="JAFJZZ010000003">
    <property type="protein sequence ID" value="MBN7773597.1"/>
    <property type="molecule type" value="Genomic_DNA"/>
</dbReference>
<protein>
    <submittedName>
        <fullName evidence="2">Ferritin family protein</fullName>
    </submittedName>
</protein>
<dbReference type="Pfam" id="PF02915">
    <property type="entry name" value="Rubrerythrin"/>
    <property type="match status" value="1"/>
</dbReference>
<reference evidence="2" key="1">
    <citation type="submission" date="2021-02" db="EMBL/GenBank/DDBJ databases">
        <title>Abyssanaerobacter marinus gen.nov., sp., nov, anaerobic bacterium isolated from the Onnuri vent field of Indian Ocean and suggestion of Mogibacteriaceae fam. nov., and proposal of reclassification of ambiguous this family's genus member.</title>
        <authorList>
            <person name="Kim Y.J."/>
            <person name="Yang J.-A."/>
        </authorList>
    </citation>
    <scope>NUCLEOTIDE SEQUENCE</scope>
    <source>
        <strain evidence="2">DSM 2634</strain>
    </source>
</reference>
<comment type="caution">
    <text evidence="2">The sequence shown here is derived from an EMBL/GenBank/DDBJ whole genome shotgun (WGS) entry which is preliminary data.</text>
</comment>
<proteinExistence type="predicted"/>
<evidence type="ECO:0000313" key="2">
    <source>
        <dbReference type="EMBL" id="MBN7773597.1"/>
    </source>
</evidence>
<dbReference type="PANTHER" id="PTHR33531:SF7">
    <property type="entry name" value="HYPOTHETICAL MEMBRANE PROTEIN, CONSERVED"/>
    <property type="match status" value="1"/>
</dbReference>
<accession>A0A939D9C6</accession>
<dbReference type="Gene3D" id="1.20.1260.10">
    <property type="match status" value="1"/>
</dbReference>
<dbReference type="GO" id="GO:0046872">
    <property type="term" value="F:metal ion binding"/>
    <property type="evidence" value="ECO:0007669"/>
    <property type="project" value="InterPro"/>
</dbReference>
<dbReference type="RefSeq" id="WP_206582428.1">
    <property type="nucleotide sequence ID" value="NZ_JAFJZZ010000003.1"/>
</dbReference>
<evidence type="ECO:0000313" key="3">
    <source>
        <dbReference type="Proteomes" id="UP000664545"/>
    </source>
</evidence>
<dbReference type="InterPro" id="IPR009078">
    <property type="entry name" value="Ferritin-like_SF"/>
</dbReference>